<evidence type="ECO:0000256" key="6">
    <source>
        <dbReference type="ARBA" id="ARBA00022898"/>
    </source>
</evidence>
<name>A0A259U1F1_9BACT</name>
<dbReference type="EMBL" id="MQWB01000001">
    <property type="protein sequence ID" value="OZC03677.1"/>
    <property type="molecule type" value="Genomic_DNA"/>
</dbReference>
<comment type="catalytic activity">
    <reaction evidence="9">
        <text>(sulfur carrier)-H + L-cysteine = (sulfur carrier)-SH + L-alanine</text>
        <dbReference type="Rhea" id="RHEA:43892"/>
        <dbReference type="Rhea" id="RHEA-COMP:14737"/>
        <dbReference type="Rhea" id="RHEA-COMP:14739"/>
        <dbReference type="ChEBI" id="CHEBI:29917"/>
        <dbReference type="ChEBI" id="CHEBI:35235"/>
        <dbReference type="ChEBI" id="CHEBI:57972"/>
        <dbReference type="ChEBI" id="CHEBI:64428"/>
        <dbReference type="EC" id="2.8.1.7"/>
    </reaction>
</comment>
<dbReference type="PROSITE" id="PS00595">
    <property type="entry name" value="AA_TRANSFER_CLASS_5"/>
    <property type="match status" value="1"/>
</dbReference>
<dbReference type="InterPro" id="IPR015424">
    <property type="entry name" value="PyrdxlP-dep_Trfase"/>
</dbReference>
<dbReference type="GO" id="GO:0046872">
    <property type="term" value="F:metal ion binding"/>
    <property type="evidence" value="ECO:0007669"/>
    <property type="project" value="UniProtKB-KW"/>
</dbReference>
<dbReference type="InterPro" id="IPR000192">
    <property type="entry name" value="Aminotrans_V_dom"/>
</dbReference>
<evidence type="ECO:0000256" key="8">
    <source>
        <dbReference type="ARBA" id="ARBA00023014"/>
    </source>
</evidence>
<dbReference type="InterPro" id="IPR015421">
    <property type="entry name" value="PyrdxlP-dep_Trfase_major"/>
</dbReference>
<keyword evidence="6" id="KW-0663">Pyridoxal phosphate</keyword>
<keyword evidence="14" id="KW-1185">Reference proteome</keyword>
<dbReference type="SUPFAM" id="SSF53383">
    <property type="entry name" value="PLP-dependent transferases"/>
    <property type="match status" value="1"/>
</dbReference>
<evidence type="ECO:0000256" key="10">
    <source>
        <dbReference type="RuleBase" id="RU004504"/>
    </source>
</evidence>
<evidence type="ECO:0000313" key="13">
    <source>
        <dbReference type="EMBL" id="OZC03677.1"/>
    </source>
</evidence>
<organism evidence="13 14">
    <name type="scientific">Rubricoccus marinus</name>
    <dbReference type="NCBI Taxonomy" id="716817"/>
    <lineage>
        <taxon>Bacteria</taxon>
        <taxon>Pseudomonadati</taxon>
        <taxon>Rhodothermota</taxon>
        <taxon>Rhodothermia</taxon>
        <taxon>Rhodothermales</taxon>
        <taxon>Rubricoccaceae</taxon>
        <taxon>Rubricoccus</taxon>
    </lineage>
</organism>
<keyword evidence="5" id="KW-0479">Metal-binding</keyword>
<dbReference type="AlphaFoldDB" id="A0A259U1F1"/>
<dbReference type="GO" id="GO:0031071">
    <property type="term" value="F:cysteine desulfurase activity"/>
    <property type="evidence" value="ECO:0007669"/>
    <property type="project" value="UniProtKB-EC"/>
</dbReference>
<dbReference type="GO" id="GO:0051536">
    <property type="term" value="F:iron-sulfur cluster binding"/>
    <property type="evidence" value="ECO:0007669"/>
    <property type="project" value="UniProtKB-KW"/>
</dbReference>
<comment type="caution">
    <text evidence="13">The sequence shown here is derived from an EMBL/GenBank/DDBJ whole genome shotgun (WGS) entry which is preliminary data.</text>
</comment>
<dbReference type="InterPro" id="IPR020578">
    <property type="entry name" value="Aminotrans_V_PyrdxlP_BS"/>
</dbReference>
<evidence type="ECO:0000256" key="11">
    <source>
        <dbReference type="SAM" id="MobiDB-lite"/>
    </source>
</evidence>
<reference evidence="13 14" key="1">
    <citation type="submission" date="2016-11" db="EMBL/GenBank/DDBJ databases">
        <title>Study of marine rhodopsin-containing bacteria.</title>
        <authorList>
            <person name="Yoshizawa S."/>
            <person name="Kumagai Y."/>
            <person name="Kogure K."/>
        </authorList>
    </citation>
    <scope>NUCLEOTIDE SEQUENCE [LARGE SCALE GENOMIC DNA]</scope>
    <source>
        <strain evidence="13 14">SG-29</strain>
    </source>
</reference>
<evidence type="ECO:0000256" key="4">
    <source>
        <dbReference type="ARBA" id="ARBA00022679"/>
    </source>
</evidence>
<dbReference type="OrthoDB" id="9804366at2"/>
<dbReference type="EC" id="2.8.1.7" evidence="3"/>
<comment type="cofactor">
    <cofactor evidence="1 10">
        <name>pyridoxal 5'-phosphate</name>
        <dbReference type="ChEBI" id="CHEBI:597326"/>
    </cofactor>
</comment>
<feature type="compositionally biased region" description="Low complexity" evidence="11">
    <location>
        <begin position="291"/>
        <end position="302"/>
    </location>
</feature>
<proteinExistence type="inferred from homology"/>
<gene>
    <name evidence="13" type="ORF">BSZ36_12210</name>
</gene>
<evidence type="ECO:0000256" key="2">
    <source>
        <dbReference type="ARBA" id="ARBA00006490"/>
    </source>
</evidence>
<evidence type="ECO:0000259" key="12">
    <source>
        <dbReference type="Pfam" id="PF00266"/>
    </source>
</evidence>
<dbReference type="InterPro" id="IPR016454">
    <property type="entry name" value="Cysteine_dSase"/>
</dbReference>
<dbReference type="RefSeq" id="WP_094549304.1">
    <property type="nucleotide sequence ID" value="NZ_MQWB01000001.1"/>
</dbReference>
<dbReference type="PIRSF" id="PIRSF005572">
    <property type="entry name" value="NifS"/>
    <property type="match status" value="1"/>
</dbReference>
<evidence type="ECO:0000256" key="3">
    <source>
        <dbReference type="ARBA" id="ARBA00012239"/>
    </source>
</evidence>
<dbReference type="Gene3D" id="3.90.1150.10">
    <property type="entry name" value="Aspartate Aminotransferase, domain 1"/>
    <property type="match status" value="1"/>
</dbReference>
<dbReference type="InterPro" id="IPR015422">
    <property type="entry name" value="PyrdxlP-dep_Trfase_small"/>
</dbReference>
<dbReference type="Proteomes" id="UP000216446">
    <property type="component" value="Unassembled WGS sequence"/>
</dbReference>
<dbReference type="PANTHER" id="PTHR11601:SF34">
    <property type="entry name" value="CYSTEINE DESULFURASE"/>
    <property type="match status" value="1"/>
</dbReference>
<evidence type="ECO:0000256" key="5">
    <source>
        <dbReference type="ARBA" id="ARBA00022723"/>
    </source>
</evidence>
<evidence type="ECO:0000256" key="9">
    <source>
        <dbReference type="ARBA" id="ARBA00050776"/>
    </source>
</evidence>
<evidence type="ECO:0000256" key="1">
    <source>
        <dbReference type="ARBA" id="ARBA00001933"/>
    </source>
</evidence>
<dbReference type="Gene3D" id="1.10.260.50">
    <property type="match status" value="1"/>
</dbReference>
<dbReference type="Pfam" id="PF00266">
    <property type="entry name" value="Aminotran_5"/>
    <property type="match status" value="1"/>
</dbReference>
<sequence>MPYLDHAATTPLREEALDAMLPWLREEYGNASSQHGPGRRARVAVENARKAVAAVLGCEPAEVLFTSGGTEADNAALRGALGPLAPEARTGLVTSAAEHDAILRTAEAWREAGHAVAVVPPLASGAADPEGLAAATSETTGLVSAMLVNNEVGAVSDITRIAADAHRAGALVHTDAVQAPGLLPLAVDALGVDLLSLSAHKVNGPKGIGALFVRAGTAFAPSVHGGAQERGRRGGTENVAAIVGFATALTLAEQEREETYARLSRLRQRLAAQIRAALPEAVFNTADATEGESPSSPEASGALDPQNAIPTAPHILSVSFPPGPHGPLDGEMILLGLDLAGVHASAGSACTSGALTPSHVLLAMGVPRETAAATVRFSLGRTTTEADIDAASSALAAVVRRARGV</sequence>
<evidence type="ECO:0000313" key="14">
    <source>
        <dbReference type="Proteomes" id="UP000216446"/>
    </source>
</evidence>
<feature type="domain" description="Aminotransferase class V" evidence="12">
    <location>
        <begin position="3"/>
        <end position="283"/>
    </location>
</feature>
<dbReference type="PANTHER" id="PTHR11601">
    <property type="entry name" value="CYSTEINE DESULFURYLASE FAMILY MEMBER"/>
    <property type="match status" value="1"/>
</dbReference>
<keyword evidence="4" id="KW-0808">Transferase</keyword>
<keyword evidence="7" id="KW-0408">Iron</keyword>
<accession>A0A259U1F1</accession>
<dbReference type="InParanoid" id="A0A259U1F1"/>
<comment type="similarity">
    <text evidence="2">Belongs to the class-V pyridoxal-phosphate-dependent aminotransferase family. NifS/IscS subfamily.</text>
</comment>
<feature type="region of interest" description="Disordered" evidence="11">
    <location>
        <begin position="286"/>
        <end position="308"/>
    </location>
</feature>
<dbReference type="Gene3D" id="3.40.640.10">
    <property type="entry name" value="Type I PLP-dependent aspartate aminotransferase-like (Major domain)"/>
    <property type="match status" value="1"/>
</dbReference>
<protein>
    <recommendedName>
        <fullName evidence="3">cysteine desulfurase</fullName>
        <ecNumber evidence="3">2.8.1.7</ecNumber>
    </recommendedName>
</protein>
<keyword evidence="8" id="KW-0411">Iron-sulfur</keyword>
<evidence type="ECO:0000256" key="7">
    <source>
        <dbReference type="ARBA" id="ARBA00023004"/>
    </source>
</evidence>